<name>A0A5F9CY42_RABIT</name>
<dbReference type="Bgee" id="ENSOCUG00000013792">
    <property type="expression patterns" value="Expressed in testis and 13 other cell types or tissues"/>
</dbReference>
<dbReference type="Proteomes" id="UP000001811">
    <property type="component" value="Unplaced"/>
</dbReference>
<organism evidence="4 5">
    <name type="scientific">Oryctolagus cuniculus</name>
    <name type="common">Rabbit</name>
    <dbReference type="NCBI Taxonomy" id="9986"/>
    <lineage>
        <taxon>Eukaryota</taxon>
        <taxon>Metazoa</taxon>
        <taxon>Chordata</taxon>
        <taxon>Craniata</taxon>
        <taxon>Vertebrata</taxon>
        <taxon>Euteleostomi</taxon>
        <taxon>Mammalia</taxon>
        <taxon>Eutheria</taxon>
        <taxon>Euarchontoglires</taxon>
        <taxon>Glires</taxon>
        <taxon>Lagomorpha</taxon>
        <taxon>Leporidae</taxon>
        <taxon>Oryctolagus</taxon>
    </lineage>
</organism>
<evidence type="ECO:0000313" key="4">
    <source>
        <dbReference type="Ensembl" id="ENSOCUP00000038742.1"/>
    </source>
</evidence>
<evidence type="ECO:0000313" key="5">
    <source>
        <dbReference type="Proteomes" id="UP000001811"/>
    </source>
</evidence>
<dbReference type="GeneTree" id="ENSGT00390000007883"/>
<reference evidence="4 5" key="1">
    <citation type="journal article" date="2011" name="Nature">
        <title>A high-resolution map of human evolutionary constraint using 29 mammals.</title>
        <authorList>
            <person name="Lindblad-Toh K."/>
            <person name="Garber M."/>
            <person name="Zuk O."/>
            <person name="Lin M.F."/>
            <person name="Parker B.J."/>
            <person name="Washietl S."/>
            <person name="Kheradpour P."/>
            <person name="Ernst J."/>
            <person name="Jordan G."/>
            <person name="Mauceli E."/>
            <person name="Ward L.D."/>
            <person name="Lowe C.B."/>
            <person name="Holloway A.K."/>
            <person name="Clamp M."/>
            <person name="Gnerre S."/>
            <person name="Alfoldi J."/>
            <person name="Beal K."/>
            <person name="Chang J."/>
            <person name="Clawson H."/>
            <person name="Cuff J."/>
            <person name="Di Palma F."/>
            <person name="Fitzgerald S."/>
            <person name="Flicek P."/>
            <person name="Guttman M."/>
            <person name="Hubisz M.J."/>
            <person name="Jaffe D.B."/>
            <person name="Jungreis I."/>
            <person name="Kent W.J."/>
            <person name="Kostka D."/>
            <person name="Lara M."/>
            <person name="Martins A.L."/>
            <person name="Massingham T."/>
            <person name="Moltke I."/>
            <person name="Raney B.J."/>
            <person name="Rasmussen M.D."/>
            <person name="Robinson J."/>
            <person name="Stark A."/>
            <person name="Vilella A.J."/>
            <person name="Wen J."/>
            <person name="Xie X."/>
            <person name="Zody M.C."/>
            <person name="Baldwin J."/>
            <person name="Bloom T."/>
            <person name="Chin C.W."/>
            <person name="Heiman D."/>
            <person name="Nicol R."/>
            <person name="Nusbaum C."/>
            <person name="Young S."/>
            <person name="Wilkinson J."/>
            <person name="Worley K.C."/>
            <person name="Kovar C.L."/>
            <person name="Muzny D.M."/>
            <person name="Gibbs R.A."/>
            <person name="Cree A."/>
            <person name="Dihn H.H."/>
            <person name="Fowler G."/>
            <person name="Jhangiani S."/>
            <person name="Joshi V."/>
            <person name="Lee S."/>
            <person name="Lewis L.R."/>
            <person name="Nazareth L.V."/>
            <person name="Okwuonu G."/>
            <person name="Santibanez J."/>
            <person name="Warren W.C."/>
            <person name="Mardis E.R."/>
            <person name="Weinstock G.M."/>
            <person name="Wilson R.K."/>
            <person name="Delehaunty K."/>
            <person name="Dooling D."/>
            <person name="Fronik C."/>
            <person name="Fulton L."/>
            <person name="Fulton B."/>
            <person name="Graves T."/>
            <person name="Minx P."/>
            <person name="Sodergren E."/>
            <person name="Birney E."/>
            <person name="Margulies E.H."/>
            <person name="Herrero J."/>
            <person name="Green E.D."/>
            <person name="Haussler D."/>
            <person name="Siepel A."/>
            <person name="Goldman N."/>
            <person name="Pollard K.S."/>
            <person name="Pedersen J.S."/>
            <person name="Lander E.S."/>
            <person name="Kellis M."/>
        </authorList>
    </citation>
    <scope>NUCLEOTIDE SEQUENCE [LARGE SCALE GENOMIC DNA]</scope>
    <source>
        <strain evidence="5">Thorbecke</strain>
    </source>
</reference>
<dbReference type="SUPFAM" id="SSF50978">
    <property type="entry name" value="WD40 repeat-like"/>
    <property type="match status" value="1"/>
</dbReference>
<dbReference type="InterPro" id="IPR055403">
    <property type="entry name" value="ARM_KNTC1_1st"/>
</dbReference>
<dbReference type="PANTHER" id="PTHR15688:SF1">
    <property type="entry name" value="KINETOCHORE-ASSOCIATED PROTEIN 1"/>
    <property type="match status" value="1"/>
</dbReference>
<dbReference type="GO" id="GO:0007094">
    <property type="term" value="P:mitotic spindle assembly checkpoint signaling"/>
    <property type="evidence" value="ECO:0007669"/>
    <property type="project" value="TreeGrafter"/>
</dbReference>
<gene>
    <name evidence="4" type="primary">KNTC1</name>
</gene>
<dbReference type="InterPro" id="IPR055402">
    <property type="entry name" value="KNTC1_N"/>
</dbReference>
<dbReference type="GO" id="GO:1990423">
    <property type="term" value="C:RZZ complex"/>
    <property type="evidence" value="ECO:0007669"/>
    <property type="project" value="TreeGrafter"/>
</dbReference>
<dbReference type="GO" id="GO:0005737">
    <property type="term" value="C:cytoplasm"/>
    <property type="evidence" value="ECO:0007669"/>
    <property type="project" value="TreeGrafter"/>
</dbReference>
<sequence length="1133" mass="129204">MWNDIELLTSDDTGNGYLTVGSRKEHGTALYQVDLLVKISSEKASLNPKIQACSLSDGFIIVADQSVILLDNICRSLQLHLIFDTEVDVVGLCQEGKFLLVGERSGNLHLIHVTSKQTLLTNAFVQKANDENQRTYRNLIIEKDGSNEGTYYMLLLTHNGFFCITNLQLVKIQQAIEDVDFDTAKKGTGNCALSKWELDSSKKGMTIKNLTDAEIIKGAEKFQLIDSLLFVLDTDHVLSLWDSFTLTPVWNWPSLHIEDFLLTTEADTPSSVTWQGITNLKLVALTSTTNKEMKSLMVYSLPTMEILYSLEVSSVSSLVQTGISTDTIYLLEGICKNDPELPEGSVSVLVLRYLTEALPENRLSRLLHKHRFAEAESFALQFGLDVELVYKVKSNDILEKLALSSVDTSEQIRWQKLVEEAKENLHKIQDDEFVVNYCLKAQWITYETTQEMLNYAKTRLLKKEDKTVSVYSDGLIEVLRAHAKLTTFYGAFGPEKFNGSSWIEFLNNEDDLKDIFLQLREGNLVCAQYLWLRHRANFEDRFDVKMLENLLNSIPTPVCLQKLCPWLKNDVIPFVRRTVPAGQKILAKWLEQAARNLELTDKANWPENGLQLAEVFFTTDKTEELGLASSWHWISLKDYQDTDEVRQLQTLVNNLRELITLHRKYNCKLALSDFEKENATTIVFRMFDKVLAPELIPSILEKFIRVYMREHDLQEEELLLLYIEDLLKRCSSKSTSLFETAWEAKAMAVIGCLSDTDKPSELFELQEDEALQRVVYLLQSRPLDYSSRMLFVFATSATTTLGARQLTFAHRTRALQCLLYLADKETVESLFKKPIEEVKSYLKCITFLASFETLNIPITYELFCNSPKEGMIKGLWKNHSHEAMAVRLVAELCLEYRVYDLQLWNGLLQKLLGFNMIPYLRKVLTAICSIHSLWQIPYFSKAWQHVIQIPLLSACCPLRPSQLSDCCESLIAVLECPVSDDLDMMGVARQYVQLELPAFALACLMLMPHSEKRHQQIKNFLSSCDPQIILQQLEEHMSTGQLAGFSHQVRSLVLNNIINKKEFGVLAKTKYFQVLKVHMMNTNSITELVNYLANEFSVDEASALITEYSKHCGKPPLDAAPSEVLKMFLAGLQ</sequence>
<feature type="domain" description="KNTC1 N-terminal" evidence="2">
    <location>
        <begin position="187"/>
        <end position="356"/>
    </location>
</feature>
<dbReference type="InterPro" id="IPR052802">
    <property type="entry name" value="KNTC1"/>
</dbReference>
<dbReference type="AlphaFoldDB" id="A0A5F9CY42"/>
<dbReference type="GO" id="GO:0005828">
    <property type="term" value="C:kinetochore microtubule"/>
    <property type="evidence" value="ECO:0007669"/>
    <property type="project" value="TreeGrafter"/>
</dbReference>
<evidence type="ECO:0000259" key="3">
    <source>
        <dbReference type="Pfam" id="PF24520"/>
    </source>
</evidence>
<protein>
    <submittedName>
        <fullName evidence="4">Kinetochore associated 1</fullName>
    </submittedName>
</protein>
<feature type="domain" description="RZZ complex subunit KNTC1/ROD C-terminal" evidence="1">
    <location>
        <begin position="754"/>
        <end position="1054"/>
    </location>
</feature>
<proteinExistence type="predicted"/>
<dbReference type="InterPro" id="IPR019527">
    <property type="entry name" value="RZZ-complex_KNTC1/ROD_C"/>
</dbReference>
<dbReference type="Pfam" id="PF24520">
    <property type="entry name" value="ARM_KNTC1_1st"/>
    <property type="match status" value="1"/>
</dbReference>
<dbReference type="Ensembl" id="ENSOCUT00000052617.1">
    <property type="protein sequence ID" value="ENSOCUP00000038742.1"/>
    <property type="gene ID" value="ENSOCUG00000013792.4"/>
</dbReference>
<keyword evidence="5" id="KW-1185">Reference proteome</keyword>
<reference evidence="4" key="3">
    <citation type="submission" date="2025-09" db="UniProtKB">
        <authorList>
            <consortium name="Ensembl"/>
        </authorList>
    </citation>
    <scope>IDENTIFICATION</scope>
    <source>
        <strain evidence="4">Thorbecke</strain>
    </source>
</reference>
<dbReference type="GO" id="GO:1903394">
    <property type="term" value="P:protein localization to kinetochore involved in kinetochore assembly"/>
    <property type="evidence" value="ECO:0007669"/>
    <property type="project" value="TreeGrafter"/>
</dbReference>
<feature type="domain" description="KNTC1 N-terminal" evidence="2">
    <location>
        <begin position="18"/>
        <end position="186"/>
    </location>
</feature>
<reference evidence="4" key="2">
    <citation type="submission" date="2025-08" db="UniProtKB">
        <authorList>
            <consortium name="Ensembl"/>
        </authorList>
    </citation>
    <scope>IDENTIFICATION</scope>
    <source>
        <strain evidence="4">Thorbecke</strain>
    </source>
</reference>
<dbReference type="Pfam" id="PF10493">
    <property type="entry name" value="Rod_C"/>
    <property type="match status" value="1"/>
</dbReference>
<dbReference type="GO" id="GO:0000070">
    <property type="term" value="P:mitotic sister chromatid segregation"/>
    <property type="evidence" value="ECO:0007669"/>
    <property type="project" value="TreeGrafter"/>
</dbReference>
<dbReference type="GO" id="GO:0031267">
    <property type="term" value="F:small GTPase binding"/>
    <property type="evidence" value="ECO:0007669"/>
    <property type="project" value="TreeGrafter"/>
</dbReference>
<dbReference type="PANTHER" id="PTHR15688">
    <property type="entry name" value="KINETOCHORE-ASSOCIATED PROTEIN 1"/>
    <property type="match status" value="1"/>
</dbReference>
<dbReference type="Pfam" id="PF24506">
    <property type="entry name" value="KNTC1_N"/>
    <property type="match status" value="2"/>
</dbReference>
<evidence type="ECO:0000259" key="2">
    <source>
        <dbReference type="Pfam" id="PF24506"/>
    </source>
</evidence>
<feature type="domain" description="KNTC1 first ARM-repeats" evidence="3">
    <location>
        <begin position="365"/>
        <end position="610"/>
    </location>
</feature>
<evidence type="ECO:0000259" key="1">
    <source>
        <dbReference type="Pfam" id="PF10493"/>
    </source>
</evidence>
<accession>A0A5F9CY42</accession>
<dbReference type="InterPro" id="IPR036322">
    <property type="entry name" value="WD40_repeat_dom_sf"/>
</dbReference>